<evidence type="ECO:0000313" key="1">
    <source>
        <dbReference type="EMBL" id="SHE66788.1"/>
    </source>
</evidence>
<accession>A0A1M4VD35</accession>
<dbReference type="Pfam" id="PF26325">
    <property type="entry name" value="YhjD"/>
    <property type="match status" value="1"/>
</dbReference>
<gene>
    <name evidence="1" type="ORF">SAMN05444392_102298</name>
</gene>
<organism evidence="1 2">
    <name type="scientific">Seinonella peptonophila</name>
    <dbReference type="NCBI Taxonomy" id="112248"/>
    <lineage>
        <taxon>Bacteria</taxon>
        <taxon>Bacillati</taxon>
        <taxon>Bacillota</taxon>
        <taxon>Bacilli</taxon>
        <taxon>Bacillales</taxon>
        <taxon>Thermoactinomycetaceae</taxon>
        <taxon>Seinonella</taxon>
    </lineage>
</organism>
<proteinExistence type="predicted"/>
<evidence type="ECO:0000313" key="2">
    <source>
        <dbReference type="Proteomes" id="UP000184476"/>
    </source>
</evidence>
<sequence length="147" mass="17613">MSNTKLLEKCGSQARVFCYNVLGNLGKTKALEYMSIYDHEVAQLIQKTIYLQILRATLEWDRLRMRQLKMFVAYNELIDKVILSISNDLFDLKKQLRAKNAKIVVDDQQDKKRYVKYIHNDYAFETEYLNHNIKVACEMMLRQYFWI</sequence>
<protein>
    <submittedName>
        <fullName evidence="1">Uncharacterized protein</fullName>
    </submittedName>
</protein>
<name>A0A1M4VD35_9BACL</name>
<dbReference type="STRING" id="112248.SAMN05444392_102298"/>
<dbReference type="Proteomes" id="UP000184476">
    <property type="component" value="Unassembled WGS sequence"/>
</dbReference>
<dbReference type="InterPro" id="IPR058600">
    <property type="entry name" value="YhjD-like"/>
</dbReference>
<dbReference type="AlphaFoldDB" id="A0A1M4VD35"/>
<dbReference type="EMBL" id="FQVL01000002">
    <property type="protein sequence ID" value="SHE66788.1"/>
    <property type="molecule type" value="Genomic_DNA"/>
</dbReference>
<reference evidence="1 2" key="1">
    <citation type="submission" date="2016-11" db="EMBL/GenBank/DDBJ databases">
        <authorList>
            <person name="Jaros S."/>
            <person name="Januszkiewicz K."/>
            <person name="Wedrychowicz H."/>
        </authorList>
    </citation>
    <scope>NUCLEOTIDE SEQUENCE [LARGE SCALE GENOMIC DNA]</scope>
    <source>
        <strain evidence="1 2">DSM 44666</strain>
    </source>
</reference>
<keyword evidence="2" id="KW-1185">Reference proteome</keyword>